<dbReference type="GO" id="GO:0016151">
    <property type="term" value="F:nickel cation binding"/>
    <property type="evidence" value="ECO:0007669"/>
    <property type="project" value="UniProtKB-UniRule"/>
</dbReference>
<reference evidence="3 4" key="1">
    <citation type="submission" date="2016-08" db="EMBL/GenBank/DDBJ databases">
        <title>Analysis of Carbohydrate Active Enzymes in Thermogemmatispora T81 Reveals Carbohydrate Degradation Ability.</title>
        <authorList>
            <person name="Tomazini A."/>
            <person name="Lal S."/>
            <person name="Stott M."/>
            <person name="Henrissat B."/>
            <person name="Polikarpov I."/>
            <person name="Sparling R."/>
            <person name="Levin D.B."/>
        </authorList>
    </citation>
    <scope>NUCLEOTIDE SEQUENCE [LARGE SCALE GENOMIC DNA]</scope>
    <source>
        <strain evidence="3 4">T81</strain>
    </source>
</reference>
<proteinExistence type="inferred from homology"/>
<dbReference type="HAMAP" id="MF_01074">
    <property type="entry name" value="LarC"/>
    <property type="match status" value="1"/>
</dbReference>
<dbReference type="PANTHER" id="PTHR36566:SF1">
    <property type="entry name" value="PYRIDINIUM-3,5-BISTHIOCARBOXYLIC ACID MONONUCLEOTIDE NICKEL INSERTION PROTEIN"/>
    <property type="match status" value="1"/>
</dbReference>
<accession>A0A328VMK6</accession>
<keyword evidence="2" id="KW-0456">Lyase</keyword>
<gene>
    <name evidence="3" type="ORF">A4R35_07700</name>
</gene>
<evidence type="ECO:0000313" key="4">
    <source>
        <dbReference type="Proteomes" id="UP000248706"/>
    </source>
</evidence>
<comment type="similarity">
    <text evidence="2">Belongs to the LarC family.</text>
</comment>
<organism evidence="3 4">
    <name type="scientific">Thermogemmatispora tikiterensis</name>
    <dbReference type="NCBI Taxonomy" id="1825093"/>
    <lineage>
        <taxon>Bacteria</taxon>
        <taxon>Bacillati</taxon>
        <taxon>Chloroflexota</taxon>
        <taxon>Ktedonobacteria</taxon>
        <taxon>Thermogemmatisporales</taxon>
        <taxon>Thermogemmatisporaceae</taxon>
        <taxon>Thermogemmatispora</taxon>
    </lineage>
</organism>
<dbReference type="NCBIfam" id="TIGR00299">
    <property type="entry name" value="nickel pincer cofactor biosynthesis protein LarC"/>
    <property type="match status" value="1"/>
</dbReference>
<dbReference type="AlphaFoldDB" id="A0A328VMK6"/>
<dbReference type="GO" id="GO:0016829">
    <property type="term" value="F:lyase activity"/>
    <property type="evidence" value="ECO:0007669"/>
    <property type="project" value="UniProtKB-UniRule"/>
</dbReference>
<dbReference type="Pfam" id="PF01969">
    <property type="entry name" value="Ni_insertion"/>
    <property type="match status" value="1"/>
</dbReference>
<comment type="caution">
    <text evidence="3">The sequence shown here is derived from an EMBL/GenBank/DDBJ whole genome shotgun (WGS) entry which is preliminary data.</text>
</comment>
<keyword evidence="4" id="KW-1185">Reference proteome</keyword>
<evidence type="ECO:0000256" key="1">
    <source>
        <dbReference type="ARBA" id="ARBA00022596"/>
    </source>
</evidence>
<dbReference type="Proteomes" id="UP000248706">
    <property type="component" value="Unassembled WGS sequence"/>
</dbReference>
<name>A0A328VMK6_9CHLR</name>
<dbReference type="OrthoDB" id="9765625at2"/>
<evidence type="ECO:0000313" key="3">
    <source>
        <dbReference type="EMBL" id="RAQ95415.1"/>
    </source>
</evidence>
<dbReference type="InterPro" id="IPR002822">
    <property type="entry name" value="Ni_insertion"/>
</dbReference>
<dbReference type="Gene3D" id="3.30.70.1380">
    <property type="entry name" value="Transcriptional regulatory protein pf0864 domain like"/>
    <property type="match status" value="1"/>
</dbReference>
<dbReference type="PANTHER" id="PTHR36566">
    <property type="entry name" value="NICKEL INSERTION PROTEIN-RELATED"/>
    <property type="match status" value="1"/>
</dbReference>
<dbReference type="Gene3D" id="3.10.20.300">
    <property type="entry name" value="mk0293 like domain"/>
    <property type="match status" value="1"/>
</dbReference>
<dbReference type="EMBL" id="MCIF01000002">
    <property type="protein sequence ID" value="RAQ95415.1"/>
    <property type="molecule type" value="Genomic_DNA"/>
</dbReference>
<keyword evidence="1 2" id="KW-0533">Nickel</keyword>
<protein>
    <recommendedName>
        <fullName evidence="2">Putative nickel insertion protein</fullName>
    </recommendedName>
</protein>
<evidence type="ECO:0000256" key="2">
    <source>
        <dbReference type="HAMAP-Rule" id="MF_01074"/>
    </source>
</evidence>
<sequence>MIGYLDCYSGISGNMFLGAMLDAGLSWSDLQEMLALLPVEGYRLRREPVEQGGINGQRFEVILENPHQPERHWSEIRQLVEDAPLPGRVRERALAIFRTLAEAEASVHGVAPEEVHFHEVGAVDAIIDIVGAAIAVEALGIKQLYASPLPLTSGMVKTAHGLLPVPAPATLEILRRVAAPWRPCPAEGELVTPTGAAILATLARFELPAIRIERVGYGFGHRQLPWPNCLRLCLGMAERVDGTVGEELDRDWVTLIESNLDNTTPELLGALMDELLAAGALDVTFSPLQMKKNRPATLLSVLARPEQSEELARLILRSSGTLGVRLQQMQRLKAQRQQEELLTPLGPVTIKVKRLGERVVSAAPEYESCRRLAQERGLPLSTVYELVEQCLNATLYSRGQTQMQTDGLALTVDSPLTEREGEH</sequence>